<evidence type="ECO:0000313" key="4">
    <source>
        <dbReference type="EMBL" id="KAJ3841811.1"/>
    </source>
</evidence>
<dbReference type="PANTHER" id="PTHR33620:SF1">
    <property type="entry name" value="UREASE ACCESSORY PROTEIN F"/>
    <property type="match status" value="1"/>
</dbReference>
<dbReference type="Proteomes" id="UP001163846">
    <property type="component" value="Unassembled WGS sequence"/>
</dbReference>
<dbReference type="Gene3D" id="1.10.4190.10">
    <property type="entry name" value="Urease accessory protein UreF"/>
    <property type="match status" value="1"/>
</dbReference>
<dbReference type="PANTHER" id="PTHR33620">
    <property type="entry name" value="UREASE ACCESSORY PROTEIN F"/>
    <property type="match status" value="1"/>
</dbReference>
<name>A0AA38PFJ9_9AGAR</name>
<keyword evidence="2" id="KW-0143">Chaperone</keyword>
<dbReference type="InterPro" id="IPR002639">
    <property type="entry name" value="UreF"/>
</dbReference>
<evidence type="ECO:0000256" key="2">
    <source>
        <dbReference type="ARBA" id="ARBA00023186"/>
    </source>
</evidence>
<evidence type="ECO:0000313" key="5">
    <source>
        <dbReference type="Proteomes" id="UP001163846"/>
    </source>
</evidence>
<proteinExistence type="inferred from homology"/>
<dbReference type="InterPro" id="IPR038277">
    <property type="entry name" value="UreF_sf"/>
</dbReference>
<accession>A0AA38PFJ9</accession>
<protein>
    <recommendedName>
        <fullName evidence="6">Urease accessory protein UreF</fullName>
    </recommendedName>
</protein>
<evidence type="ECO:0008006" key="6">
    <source>
        <dbReference type="Google" id="ProtNLM"/>
    </source>
</evidence>
<dbReference type="AlphaFoldDB" id="A0AA38PFJ9"/>
<comment type="caution">
    <text evidence="4">The sequence shown here is derived from an EMBL/GenBank/DDBJ whole genome shotgun (WGS) entry which is preliminary data.</text>
</comment>
<reference evidence="4" key="1">
    <citation type="submission" date="2022-08" db="EMBL/GenBank/DDBJ databases">
        <authorList>
            <consortium name="DOE Joint Genome Institute"/>
            <person name="Min B."/>
            <person name="Riley R."/>
            <person name="Sierra-Patev S."/>
            <person name="Naranjo-Ortiz M."/>
            <person name="Looney B."/>
            <person name="Konkel Z."/>
            <person name="Slot J.C."/>
            <person name="Sakamoto Y."/>
            <person name="Steenwyk J.L."/>
            <person name="Rokas A."/>
            <person name="Carro J."/>
            <person name="Camarero S."/>
            <person name="Ferreira P."/>
            <person name="Molpeceres G."/>
            <person name="Ruiz-Duenas F.J."/>
            <person name="Serrano A."/>
            <person name="Henrissat B."/>
            <person name="Drula E."/>
            <person name="Hughes K.W."/>
            <person name="Mata J.L."/>
            <person name="Ishikawa N.K."/>
            <person name="Vargas-Isla R."/>
            <person name="Ushijima S."/>
            <person name="Smith C.A."/>
            <person name="Ahrendt S."/>
            <person name="Andreopoulos W."/>
            <person name="He G."/>
            <person name="Labutti K."/>
            <person name="Lipzen A."/>
            <person name="Ng V."/>
            <person name="Sandor L."/>
            <person name="Barry K."/>
            <person name="Martinez A.T."/>
            <person name="Xiao Y."/>
            <person name="Gibbons J.G."/>
            <person name="Terashima K."/>
            <person name="Hibbett D.S."/>
            <person name="Grigoriev I.V."/>
        </authorList>
    </citation>
    <scope>NUCLEOTIDE SEQUENCE</scope>
    <source>
        <strain evidence="4">TFB9207</strain>
    </source>
</reference>
<evidence type="ECO:0000256" key="1">
    <source>
        <dbReference type="ARBA" id="ARBA00022988"/>
    </source>
</evidence>
<keyword evidence="1" id="KW-0996">Nickel insertion</keyword>
<organism evidence="4 5">
    <name type="scientific">Lentinula raphanica</name>
    <dbReference type="NCBI Taxonomy" id="153919"/>
    <lineage>
        <taxon>Eukaryota</taxon>
        <taxon>Fungi</taxon>
        <taxon>Dikarya</taxon>
        <taxon>Basidiomycota</taxon>
        <taxon>Agaricomycotina</taxon>
        <taxon>Agaricomycetes</taxon>
        <taxon>Agaricomycetidae</taxon>
        <taxon>Agaricales</taxon>
        <taxon>Marasmiineae</taxon>
        <taxon>Omphalotaceae</taxon>
        <taxon>Lentinula</taxon>
    </lineage>
</organism>
<comment type="similarity">
    <text evidence="3">Belongs to the UreF family.</text>
</comment>
<sequence>MDDETFLLLLLSDSNLPTGSFVASSGFESYTKHGFGGDDASNRTLTFMRNSISAYARSALAFVSDTHRIVQNLRLMHDQGALRNQPIDGYLDKIKELDELYDAMTLNDVTRRASKSQGVALLTLYSKGFTPSHLPITVNQPEANIETNASMALLVAKYKSLVRAEIVPGHLPICWGILTGALGLTLERSQYLHIFLHARSLLSASIRLNEIGPYNAQQILLHVSRSIIEAEVGRCKDLRTGLDLNVEGSGSVSGSGMEEDHFDGVVDGPANTWPLGEILAARHDLQHSRIFNS</sequence>
<evidence type="ECO:0000256" key="3">
    <source>
        <dbReference type="ARBA" id="ARBA00046339"/>
    </source>
</evidence>
<dbReference type="Pfam" id="PF01730">
    <property type="entry name" value="UreF"/>
    <property type="match status" value="1"/>
</dbReference>
<dbReference type="EMBL" id="MU806027">
    <property type="protein sequence ID" value="KAJ3841811.1"/>
    <property type="molecule type" value="Genomic_DNA"/>
</dbReference>
<dbReference type="GO" id="GO:0016151">
    <property type="term" value="F:nickel cation binding"/>
    <property type="evidence" value="ECO:0007669"/>
    <property type="project" value="InterPro"/>
</dbReference>
<gene>
    <name evidence="4" type="ORF">F5878DRAFT_609421</name>
</gene>
<keyword evidence="5" id="KW-1185">Reference proteome</keyword>